<dbReference type="InterPro" id="IPR019408">
    <property type="entry name" value="7TM_GPCR_serpentine_rcpt_Srab"/>
</dbReference>
<organism evidence="7 8">
    <name type="scientific">Romanomermis culicivorax</name>
    <name type="common">Nematode worm</name>
    <dbReference type="NCBI Taxonomy" id="13658"/>
    <lineage>
        <taxon>Eukaryota</taxon>
        <taxon>Metazoa</taxon>
        <taxon>Ecdysozoa</taxon>
        <taxon>Nematoda</taxon>
        <taxon>Enoplea</taxon>
        <taxon>Dorylaimia</taxon>
        <taxon>Mermithida</taxon>
        <taxon>Mermithoidea</taxon>
        <taxon>Mermithidae</taxon>
        <taxon>Romanomermis</taxon>
    </lineage>
</organism>
<feature type="transmembrane region" description="Helical" evidence="5">
    <location>
        <begin position="131"/>
        <end position="154"/>
    </location>
</feature>
<proteinExistence type="predicted"/>
<dbReference type="InterPro" id="IPR017452">
    <property type="entry name" value="GPCR_Rhodpsn_7TM"/>
</dbReference>
<reference evidence="8" key="1">
    <citation type="submission" date="2022-11" db="UniProtKB">
        <authorList>
            <consortium name="WormBaseParasite"/>
        </authorList>
    </citation>
    <scope>IDENTIFICATION</scope>
</reference>
<feature type="transmembrane region" description="Helical" evidence="5">
    <location>
        <begin position="215"/>
        <end position="238"/>
    </location>
</feature>
<dbReference type="Gene3D" id="1.20.1070.10">
    <property type="entry name" value="Rhodopsin 7-helix transmembrane proteins"/>
    <property type="match status" value="1"/>
</dbReference>
<dbReference type="AlphaFoldDB" id="A0A915IPA4"/>
<feature type="domain" description="G-protein coupled receptors family 1 profile" evidence="6">
    <location>
        <begin position="68"/>
        <end position="329"/>
    </location>
</feature>
<evidence type="ECO:0000256" key="4">
    <source>
        <dbReference type="ARBA" id="ARBA00023136"/>
    </source>
</evidence>
<keyword evidence="3 5" id="KW-1133">Transmembrane helix</keyword>
<evidence type="ECO:0000256" key="1">
    <source>
        <dbReference type="ARBA" id="ARBA00004141"/>
    </source>
</evidence>
<keyword evidence="4 5" id="KW-0472">Membrane</keyword>
<dbReference type="SUPFAM" id="SSF81321">
    <property type="entry name" value="Family A G protein-coupled receptor-like"/>
    <property type="match status" value="1"/>
</dbReference>
<dbReference type="PROSITE" id="PS50262">
    <property type="entry name" value="G_PROTEIN_RECEP_F1_2"/>
    <property type="match status" value="1"/>
</dbReference>
<accession>A0A915IPA4</accession>
<sequence>MGLFRYPAGFYVQMLDRMLYRMFSNSTAFYSKSDQQDYRNFQCLSTVNLIFVFLTVTICVMSALATFMNALLIRLLYQSKILHPNVRLLLKSLAIAVFLGSLFMFLKFTLYHPFLILVGFQRMLIKSTICALIELPFHVCSLALILSITGIGIERFSATIKQKSDSEKPGRGTKTILIGIWLVAFGNIIAGYLYAYANQTIMCYCHLSLVTTQRIFAVNTMFYVFIEISVLFLFWYVYYRNCKDYCNFTINTARHNLHARFQMINNVETTRTLLPVVVVHALFWTAYLLSLTFVRNFLDIKQQAMLKINCMLAVYHLLPLEMLIQPLLIVRRSEHLKKVALE</sequence>
<dbReference type="InterPro" id="IPR053286">
    <property type="entry name" value="Nematode_rcpt-like_srab"/>
</dbReference>
<keyword evidence="7" id="KW-1185">Reference proteome</keyword>
<evidence type="ECO:0000256" key="3">
    <source>
        <dbReference type="ARBA" id="ARBA00022989"/>
    </source>
</evidence>
<evidence type="ECO:0000256" key="2">
    <source>
        <dbReference type="ARBA" id="ARBA00022692"/>
    </source>
</evidence>
<keyword evidence="2 5" id="KW-0812">Transmembrane</keyword>
<feature type="transmembrane region" description="Helical" evidence="5">
    <location>
        <begin position="175"/>
        <end position="195"/>
    </location>
</feature>
<dbReference type="Proteomes" id="UP000887565">
    <property type="component" value="Unplaced"/>
</dbReference>
<feature type="transmembrane region" description="Helical" evidence="5">
    <location>
        <begin position="88"/>
        <end position="111"/>
    </location>
</feature>
<dbReference type="WBParaSite" id="nRc.2.0.1.t15631-RA">
    <property type="protein sequence ID" value="nRc.2.0.1.t15631-RA"/>
    <property type="gene ID" value="nRc.2.0.1.g15631"/>
</dbReference>
<protein>
    <submittedName>
        <fullName evidence="8">G-protein coupled receptors family 1 profile domain-containing protein</fullName>
    </submittedName>
</protein>
<evidence type="ECO:0000256" key="5">
    <source>
        <dbReference type="SAM" id="Phobius"/>
    </source>
</evidence>
<feature type="transmembrane region" description="Helical" evidence="5">
    <location>
        <begin position="273"/>
        <end position="294"/>
    </location>
</feature>
<name>A0A915IPA4_ROMCU</name>
<evidence type="ECO:0000313" key="7">
    <source>
        <dbReference type="Proteomes" id="UP000887565"/>
    </source>
</evidence>
<dbReference type="PANTHER" id="PTHR46561">
    <property type="entry name" value="SERPENTINE RECEPTOR, CLASS AB (CLASS A-LIKE)-RELATED"/>
    <property type="match status" value="1"/>
</dbReference>
<dbReference type="CDD" id="cd00637">
    <property type="entry name" value="7tm_classA_rhodopsin-like"/>
    <property type="match status" value="1"/>
</dbReference>
<dbReference type="PANTHER" id="PTHR46561:SF11">
    <property type="entry name" value="SERPENTINE RECEPTOR CLASS ALPHA_BETA-14"/>
    <property type="match status" value="1"/>
</dbReference>
<dbReference type="GO" id="GO:0016020">
    <property type="term" value="C:membrane"/>
    <property type="evidence" value="ECO:0007669"/>
    <property type="project" value="UniProtKB-SubCell"/>
</dbReference>
<evidence type="ECO:0000259" key="6">
    <source>
        <dbReference type="PROSITE" id="PS50262"/>
    </source>
</evidence>
<comment type="subcellular location">
    <subcellularLocation>
        <location evidence="1">Membrane</location>
        <topology evidence="1">Multi-pass membrane protein</topology>
    </subcellularLocation>
</comment>
<evidence type="ECO:0000313" key="8">
    <source>
        <dbReference type="WBParaSite" id="nRc.2.0.1.t15631-RA"/>
    </source>
</evidence>
<dbReference type="OMA" id="ANQTIMC"/>
<dbReference type="Pfam" id="PF10292">
    <property type="entry name" value="7TM_GPCR_Srab"/>
    <property type="match status" value="1"/>
</dbReference>
<feature type="transmembrane region" description="Helical" evidence="5">
    <location>
        <begin position="49"/>
        <end position="76"/>
    </location>
</feature>